<dbReference type="EMBL" id="JACNJH010000073">
    <property type="protein sequence ID" value="MBC8360192.1"/>
    <property type="molecule type" value="Genomic_DNA"/>
</dbReference>
<comment type="similarity">
    <text evidence="2">Belongs to the FliD family.</text>
</comment>
<gene>
    <name evidence="8" type="ORF">H8E23_02175</name>
</gene>
<dbReference type="PANTHER" id="PTHR30288">
    <property type="entry name" value="FLAGELLAR CAP/ASSEMBLY PROTEIN FLID"/>
    <property type="match status" value="1"/>
</dbReference>
<evidence type="ECO:0000256" key="5">
    <source>
        <dbReference type="ARBA" id="ARBA00033074"/>
    </source>
</evidence>
<dbReference type="Proteomes" id="UP000603434">
    <property type="component" value="Unassembled WGS sequence"/>
</dbReference>
<comment type="subcellular location">
    <subcellularLocation>
        <location evidence="1">Bacterial flagellum</location>
    </subcellularLocation>
</comment>
<keyword evidence="4" id="KW-0975">Bacterial flagellum</keyword>
<dbReference type="InterPro" id="IPR040026">
    <property type="entry name" value="FliD"/>
</dbReference>
<dbReference type="GO" id="GO:0009421">
    <property type="term" value="C:bacterial-type flagellum filament cap"/>
    <property type="evidence" value="ECO:0007669"/>
    <property type="project" value="InterPro"/>
</dbReference>
<organism evidence="8 9">
    <name type="scientific">Candidatus Desulfatibia profunda</name>
    <dbReference type="NCBI Taxonomy" id="2841695"/>
    <lineage>
        <taxon>Bacteria</taxon>
        <taxon>Pseudomonadati</taxon>
        <taxon>Thermodesulfobacteriota</taxon>
        <taxon>Desulfobacteria</taxon>
        <taxon>Desulfobacterales</taxon>
        <taxon>Desulfobacterales incertae sedis</taxon>
        <taxon>Candidatus Desulfatibia</taxon>
    </lineage>
</organism>
<proteinExistence type="inferred from homology"/>
<dbReference type="GO" id="GO:0009424">
    <property type="term" value="C:bacterial-type flagellum hook"/>
    <property type="evidence" value="ECO:0007669"/>
    <property type="project" value="InterPro"/>
</dbReference>
<accession>A0A8J6NQQ9</accession>
<dbReference type="AlphaFoldDB" id="A0A8J6NQQ9"/>
<dbReference type="GO" id="GO:0071973">
    <property type="term" value="P:bacterial-type flagellum-dependent cell motility"/>
    <property type="evidence" value="ECO:0007669"/>
    <property type="project" value="TreeGrafter"/>
</dbReference>
<comment type="subunit">
    <text evidence="3">Homopentamer.</text>
</comment>
<evidence type="ECO:0000256" key="4">
    <source>
        <dbReference type="ARBA" id="ARBA00023143"/>
    </source>
</evidence>
<evidence type="ECO:0000256" key="2">
    <source>
        <dbReference type="ARBA" id="ARBA00009764"/>
    </source>
</evidence>
<reference evidence="8 9" key="1">
    <citation type="submission" date="2020-08" db="EMBL/GenBank/DDBJ databases">
        <title>Bridging the membrane lipid divide: bacteria of the FCB group superphylum have the potential to synthesize archaeal ether lipids.</title>
        <authorList>
            <person name="Villanueva L."/>
            <person name="Von Meijenfeldt F.A.B."/>
            <person name="Westbye A.B."/>
            <person name="Yadav S."/>
            <person name="Hopmans E.C."/>
            <person name="Dutilh B.E."/>
            <person name="Sinninghe Damste J.S."/>
        </authorList>
    </citation>
    <scope>NUCLEOTIDE SEQUENCE [LARGE SCALE GENOMIC DNA]</scope>
    <source>
        <strain evidence="8">NIOZ-UU30</strain>
    </source>
</reference>
<evidence type="ECO:0000256" key="3">
    <source>
        <dbReference type="ARBA" id="ARBA00011255"/>
    </source>
</evidence>
<evidence type="ECO:0000256" key="6">
    <source>
        <dbReference type="ARBA" id="ARBA00033192"/>
    </source>
</evidence>
<feature type="domain" description="Flagellar hook-associated protein 2 N-terminal" evidence="7">
    <location>
        <begin position="13"/>
        <end position="89"/>
    </location>
</feature>
<dbReference type="InterPro" id="IPR003481">
    <property type="entry name" value="FliD_N"/>
</dbReference>
<dbReference type="Pfam" id="PF02465">
    <property type="entry name" value="FliD_N"/>
    <property type="match status" value="1"/>
</dbReference>
<evidence type="ECO:0000256" key="1">
    <source>
        <dbReference type="ARBA" id="ARBA00004365"/>
    </source>
</evidence>
<dbReference type="PANTHER" id="PTHR30288:SF0">
    <property type="entry name" value="FLAGELLAR HOOK-ASSOCIATED PROTEIN 2"/>
    <property type="match status" value="1"/>
</dbReference>
<name>A0A8J6NQQ9_9BACT</name>
<protein>
    <recommendedName>
        <fullName evidence="6">Filament cap protein</fullName>
    </recommendedName>
    <alternativeName>
        <fullName evidence="5">Flagellar cap protein</fullName>
    </alternativeName>
</protein>
<evidence type="ECO:0000313" key="8">
    <source>
        <dbReference type="EMBL" id="MBC8360192.1"/>
    </source>
</evidence>
<evidence type="ECO:0000259" key="7">
    <source>
        <dbReference type="Pfam" id="PF02465"/>
    </source>
</evidence>
<comment type="caution">
    <text evidence="8">The sequence shown here is derived from an EMBL/GenBank/DDBJ whole genome shotgun (WGS) entry which is preliminary data.</text>
</comment>
<sequence>MALSTNLISGLSSGFDWRSMIDQLMKIEYRRVDLITDRKTDYEAKLTQWQSVNTMLLSLKTASGALSTESAFKTFKASTTSDTSTSASNLLSVSTSSRLLQPYITLK</sequence>
<evidence type="ECO:0000313" key="9">
    <source>
        <dbReference type="Proteomes" id="UP000603434"/>
    </source>
</evidence>